<feature type="region of interest" description="Disordered" evidence="1">
    <location>
        <begin position="1"/>
        <end position="39"/>
    </location>
</feature>
<dbReference type="AlphaFoldDB" id="A0AAV2TVN6"/>
<organism evidence="2 3">
    <name type="scientific">Calicophoron daubneyi</name>
    <name type="common">Rumen fluke</name>
    <name type="synonym">Paramphistomum daubneyi</name>
    <dbReference type="NCBI Taxonomy" id="300641"/>
    <lineage>
        <taxon>Eukaryota</taxon>
        <taxon>Metazoa</taxon>
        <taxon>Spiralia</taxon>
        <taxon>Lophotrochozoa</taxon>
        <taxon>Platyhelminthes</taxon>
        <taxon>Trematoda</taxon>
        <taxon>Digenea</taxon>
        <taxon>Plagiorchiida</taxon>
        <taxon>Pronocephalata</taxon>
        <taxon>Paramphistomoidea</taxon>
        <taxon>Paramphistomidae</taxon>
        <taxon>Calicophoron</taxon>
    </lineage>
</organism>
<name>A0AAV2TVN6_CALDB</name>
<feature type="region of interest" description="Disordered" evidence="1">
    <location>
        <begin position="214"/>
        <end position="241"/>
    </location>
</feature>
<proteinExistence type="predicted"/>
<evidence type="ECO:0000256" key="1">
    <source>
        <dbReference type="SAM" id="MobiDB-lite"/>
    </source>
</evidence>
<sequence>MPTTSEKQKPKKKKVSKNKRKRHRPISSRAVSKQSERSEKAVVYTYNTEEDCHACSPSYCRELTVKLLRCLNCSGDSKPQTSPSLLSGWTSDLVNLSLCRTKKPALNPISKTRADNKPNKTNPVRNSRQLKFLTNFKHFDRVEDYIEQYRRPKCLEHLAIQEKHSAAQVINLNAYFAPLTSNPANSRLKWLNGVSKSVHSRQFSISLFSDRNSRIMSGGTKPTRTLSPSPSRPGKSEQQKSFESLLSIDLQDQSQTPVDHLESIGIISTPLRRSSTPQFLSASSSACKTTEERCHSNRTQDSKLELKENEEDEDESEILWIVSGSAVYP</sequence>
<dbReference type="EMBL" id="CAXLJL010000689">
    <property type="protein sequence ID" value="CAL5140006.1"/>
    <property type="molecule type" value="Genomic_DNA"/>
</dbReference>
<feature type="region of interest" description="Disordered" evidence="1">
    <location>
        <begin position="277"/>
        <end position="316"/>
    </location>
</feature>
<feature type="compositionally biased region" description="Polar residues" evidence="1">
    <location>
        <begin position="277"/>
        <end position="288"/>
    </location>
</feature>
<feature type="compositionally biased region" description="Basic and acidic residues" evidence="1">
    <location>
        <begin position="289"/>
        <end position="307"/>
    </location>
</feature>
<gene>
    <name evidence="2" type="ORF">CDAUBV1_LOCUS15186</name>
</gene>
<evidence type="ECO:0000313" key="2">
    <source>
        <dbReference type="EMBL" id="CAL5140006.1"/>
    </source>
</evidence>
<feature type="compositionally biased region" description="Basic residues" evidence="1">
    <location>
        <begin position="9"/>
        <end position="26"/>
    </location>
</feature>
<comment type="caution">
    <text evidence="2">The sequence shown here is derived from an EMBL/GenBank/DDBJ whole genome shotgun (WGS) entry which is preliminary data.</text>
</comment>
<evidence type="ECO:0000313" key="3">
    <source>
        <dbReference type="Proteomes" id="UP001497525"/>
    </source>
</evidence>
<dbReference type="Proteomes" id="UP001497525">
    <property type="component" value="Unassembled WGS sequence"/>
</dbReference>
<reference evidence="2" key="1">
    <citation type="submission" date="2024-06" db="EMBL/GenBank/DDBJ databases">
        <authorList>
            <person name="Liu X."/>
            <person name="Lenzi L."/>
            <person name="Haldenby T S."/>
            <person name="Uol C."/>
        </authorList>
    </citation>
    <scope>NUCLEOTIDE SEQUENCE</scope>
</reference>
<feature type="compositionally biased region" description="Low complexity" evidence="1">
    <location>
        <begin position="222"/>
        <end position="233"/>
    </location>
</feature>
<protein>
    <submittedName>
        <fullName evidence="2">Uncharacterized protein</fullName>
    </submittedName>
</protein>
<accession>A0AAV2TVN6</accession>